<dbReference type="Proteomes" id="UP000547444">
    <property type="component" value="Unassembled WGS sequence"/>
</dbReference>
<sequence>MTSSAMTNVDTLIDPPGHIRAMRRAAETAADAAAPLVDLYRPYVDGLQNLPRDGRFLLWATTLRPASRDS</sequence>
<name>A0A7X5U443_9MYCO</name>
<accession>A0A7X5U443</accession>
<proteinExistence type="predicted"/>
<evidence type="ECO:0000313" key="1">
    <source>
        <dbReference type="EMBL" id="NIH98031.1"/>
    </source>
</evidence>
<dbReference type="AlphaFoldDB" id="A0A7X5U443"/>
<organism evidence="1 2">
    <name type="scientific">Mycolicibacterium fluoranthenivorans</name>
    <dbReference type="NCBI Taxonomy" id="258505"/>
    <lineage>
        <taxon>Bacteria</taxon>
        <taxon>Bacillati</taxon>
        <taxon>Actinomycetota</taxon>
        <taxon>Actinomycetes</taxon>
        <taxon>Mycobacteriales</taxon>
        <taxon>Mycobacteriaceae</taxon>
        <taxon>Mycolicibacterium</taxon>
    </lineage>
</organism>
<keyword evidence="2" id="KW-1185">Reference proteome</keyword>
<evidence type="ECO:0000313" key="2">
    <source>
        <dbReference type="Proteomes" id="UP000547444"/>
    </source>
</evidence>
<dbReference type="EMBL" id="JAANOW010000003">
    <property type="protein sequence ID" value="NIH98031.1"/>
    <property type="molecule type" value="Genomic_DNA"/>
</dbReference>
<protein>
    <submittedName>
        <fullName evidence="1">Uncharacterized protein</fullName>
    </submittedName>
</protein>
<gene>
    <name evidence="1" type="ORF">FHU31_005037</name>
</gene>
<reference evidence="1 2" key="1">
    <citation type="submission" date="2020-03" db="EMBL/GenBank/DDBJ databases">
        <title>Sequencing the genomes of 1000 actinobacteria strains.</title>
        <authorList>
            <person name="Klenk H.-P."/>
        </authorList>
    </citation>
    <scope>NUCLEOTIDE SEQUENCE [LARGE SCALE GENOMIC DNA]</scope>
    <source>
        <strain evidence="1 2">DSM 44556</strain>
    </source>
</reference>
<comment type="caution">
    <text evidence="1">The sequence shown here is derived from an EMBL/GenBank/DDBJ whole genome shotgun (WGS) entry which is preliminary data.</text>
</comment>